<dbReference type="InterPro" id="IPR012373">
    <property type="entry name" value="Ferrdict_sens_TM"/>
</dbReference>
<sequence>MFKSRKSEILDQAVEWLMRIKQGALTESEYQQLVEWQNRSRLHQKIWHKAIELEQKFQQLPPNIAMPVIQKQPLKSHLNNWLLVLGILPTVYLIYWLNQQQQWTADYRCGTGEQTTVQLPDGGKIVLNTNSAIDVKYTAEQRNIILRKGEIWIETHHDSQHRPFIVYTQQGQAQALGTKYLVKMDQDSSFVAVEKGAVKIQAHANDHPQILNAGQQTVFNRYTIQTTQDFDVSQFAWTKGLLMVDEMPLSQFVKRLEPYQKGVIYLDHDIKNIRISGTYPVDNLQQAYTMLEHTYSVEIDHYAMNHVVRIRSKIIKKIK</sequence>
<dbReference type="GO" id="GO:0016989">
    <property type="term" value="F:sigma factor antagonist activity"/>
    <property type="evidence" value="ECO:0007669"/>
    <property type="project" value="TreeGrafter"/>
</dbReference>
<dbReference type="RefSeq" id="WP_120368609.1">
    <property type="nucleotide sequence ID" value="NZ_RAXU01000001.1"/>
</dbReference>
<dbReference type="EMBL" id="RAXU01000001">
    <property type="protein sequence ID" value="RKG36134.1"/>
    <property type="molecule type" value="Genomic_DNA"/>
</dbReference>
<dbReference type="PIRSF" id="PIRSF018266">
    <property type="entry name" value="FecR"/>
    <property type="match status" value="1"/>
</dbReference>
<keyword evidence="4" id="KW-1185">Reference proteome</keyword>
<organism evidence="3 4">
    <name type="scientific">Acinetobacter guerrae</name>
    <dbReference type="NCBI Taxonomy" id="1843371"/>
    <lineage>
        <taxon>Bacteria</taxon>
        <taxon>Pseudomonadati</taxon>
        <taxon>Pseudomonadota</taxon>
        <taxon>Gammaproteobacteria</taxon>
        <taxon>Moraxellales</taxon>
        <taxon>Moraxellaceae</taxon>
        <taxon>Acinetobacter</taxon>
    </lineage>
</organism>
<dbReference type="Gene3D" id="2.60.120.1440">
    <property type="match status" value="1"/>
</dbReference>
<dbReference type="PANTHER" id="PTHR30273:SF2">
    <property type="entry name" value="PROTEIN FECR"/>
    <property type="match status" value="1"/>
</dbReference>
<dbReference type="Pfam" id="PF04773">
    <property type="entry name" value="FecR"/>
    <property type="match status" value="1"/>
</dbReference>
<evidence type="ECO:0000313" key="3">
    <source>
        <dbReference type="EMBL" id="RKG36134.1"/>
    </source>
</evidence>
<comment type="caution">
    <text evidence="3">The sequence shown here is derived from an EMBL/GenBank/DDBJ whole genome shotgun (WGS) entry which is preliminary data.</text>
</comment>
<dbReference type="Gene3D" id="3.55.50.30">
    <property type="match status" value="1"/>
</dbReference>
<gene>
    <name evidence="3" type="ORF">D7V21_00600</name>
</gene>
<dbReference type="InterPro" id="IPR032623">
    <property type="entry name" value="FecR_N"/>
</dbReference>
<reference evidence="3 4" key="1">
    <citation type="submission" date="2018-09" db="EMBL/GenBank/DDBJ databases">
        <title>The draft genome of Acinetobacter spp. strains.</title>
        <authorList>
            <person name="Qin J."/>
            <person name="Feng Y."/>
            <person name="Zong Z."/>
        </authorList>
    </citation>
    <scope>NUCLEOTIDE SEQUENCE [LARGE SCALE GENOMIC DNA]</scope>
    <source>
        <strain evidence="3 4">WCHAc060096</strain>
    </source>
</reference>
<dbReference type="Proteomes" id="UP000269001">
    <property type="component" value="Unassembled WGS sequence"/>
</dbReference>
<name>A0A3A8F1D9_9GAMM</name>
<evidence type="ECO:0000259" key="1">
    <source>
        <dbReference type="Pfam" id="PF04773"/>
    </source>
</evidence>
<accession>A0A3A8F1D9</accession>
<dbReference type="AlphaFoldDB" id="A0A3A8F1D9"/>
<evidence type="ECO:0000259" key="2">
    <source>
        <dbReference type="Pfam" id="PF16220"/>
    </source>
</evidence>
<feature type="domain" description="FecR N-terminal" evidence="2">
    <location>
        <begin position="11"/>
        <end position="50"/>
    </location>
</feature>
<feature type="domain" description="FecR protein" evidence="1">
    <location>
        <begin position="106"/>
        <end position="199"/>
    </location>
</feature>
<dbReference type="Pfam" id="PF16220">
    <property type="entry name" value="DUF4880"/>
    <property type="match status" value="1"/>
</dbReference>
<dbReference type="InterPro" id="IPR006860">
    <property type="entry name" value="FecR"/>
</dbReference>
<evidence type="ECO:0000313" key="4">
    <source>
        <dbReference type="Proteomes" id="UP000269001"/>
    </source>
</evidence>
<proteinExistence type="predicted"/>
<protein>
    <submittedName>
        <fullName evidence="3">FecR family protein</fullName>
    </submittedName>
</protein>
<dbReference type="PANTHER" id="PTHR30273">
    <property type="entry name" value="PERIPLASMIC SIGNAL SENSOR AND SIGMA FACTOR ACTIVATOR FECR-RELATED"/>
    <property type="match status" value="1"/>
</dbReference>